<keyword evidence="2" id="KW-0732">Signal</keyword>
<dbReference type="PANTHER" id="PTHR43762:SF1">
    <property type="entry name" value="D-ARABINONO-1,4-LACTONE OXIDASE"/>
    <property type="match status" value="1"/>
</dbReference>
<dbReference type="PANTHER" id="PTHR43762">
    <property type="entry name" value="L-GULONOLACTONE OXIDASE"/>
    <property type="match status" value="1"/>
</dbReference>
<evidence type="ECO:0000259" key="3">
    <source>
        <dbReference type="PROSITE" id="PS51387"/>
    </source>
</evidence>
<dbReference type="Pfam" id="PF01565">
    <property type="entry name" value="FAD_binding_4"/>
    <property type="match status" value="1"/>
</dbReference>
<dbReference type="InterPro" id="IPR016169">
    <property type="entry name" value="FAD-bd_PCMH_sub2"/>
</dbReference>
<dbReference type="InterPro" id="IPR016166">
    <property type="entry name" value="FAD-bd_PCMH"/>
</dbReference>
<dbReference type="InterPro" id="IPR016167">
    <property type="entry name" value="FAD-bd_PCMH_sub1"/>
</dbReference>
<dbReference type="Proteomes" id="UP001620626">
    <property type="component" value="Unassembled WGS sequence"/>
</dbReference>
<dbReference type="Gene3D" id="3.30.465.10">
    <property type="match status" value="1"/>
</dbReference>
<evidence type="ECO:0000256" key="1">
    <source>
        <dbReference type="ARBA" id="ARBA00023002"/>
    </source>
</evidence>
<dbReference type="InterPro" id="IPR036318">
    <property type="entry name" value="FAD-bd_PCMH-like_sf"/>
</dbReference>
<dbReference type="SUPFAM" id="SSF56176">
    <property type="entry name" value="FAD-binding/transporter-associated domain-like"/>
    <property type="match status" value="1"/>
</dbReference>
<name>A0ABD2MCX0_9BILA</name>
<dbReference type="Gene3D" id="1.10.45.10">
    <property type="entry name" value="Vanillyl-alcohol Oxidase, Chain A, domain 4"/>
    <property type="match status" value="1"/>
</dbReference>
<proteinExistence type="predicted"/>
<feature type="chain" id="PRO_5044894709" description="FAD-binding PCMH-type domain-containing protein" evidence="2">
    <location>
        <begin position="31"/>
        <end position="472"/>
    </location>
</feature>
<feature type="signal peptide" evidence="2">
    <location>
        <begin position="1"/>
        <end position="30"/>
    </location>
</feature>
<dbReference type="Gene3D" id="3.30.43.10">
    <property type="entry name" value="Uridine Diphospho-n-acetylenolpyruvylglucosamine Reductase, domain 2"/>
    <property type="match status" value="1"/>
</dbReference>
<reference evidence="4 5" key="1">
    <citation type="submission" date="2024-10" db="EMBL/GenBank/DDBJ databases">
        <authorList>
            <person name="Kim D."/>
        </authorList>
    </citation>
    <scope>NUCLEOTIDE SEQUENCE [LARGE SCALE GENOMIC DNA]</scope>
    <source>
        <strain evidence="4">BH-2024</strain>
    </source>
</reference>
<dbReference type="InterPro" id="IPR016171">
    <property type="entry name" value="Vanillyl_alc_oxidase_C-sub2"/>
</dbReference>
<evidence type="ECO:0000313" key="4">
    <source>
        <dbReference type="EMBL" id="KAL3125321.1"/>
    </source>
</evidence>
<dbReference type="AlphaFoldDB" id="A0ABD2MCX0"/>
<accession>A0ABD2MCX0</accession>
<feature type="domain" description="FAD-binding PCMH-type" evidence="3">
    <location>
        <begin position="60"/>
        <end position="224"/>
    </location>
</feature>
<dbReference type="EMBL" id="JBICBT010000037">
    <property type="protein sequence ID" value="KAL3125321.1"/>
    <property type="molecule type" value="Genomic_DNA"/>
</dbReference>
<protein>
    <recommendedName>
        <fullName evidence="3">FAD-binding PCMH-type domain-containing protein</fullName>
    </recommendedName>
</protein>
<dbReference type="InterPro" id="IPR010031">
    <property type="entry name" value="FAD_lactone_oxidase-like"/>
</dbReference>
<dbReference type="Gene3D" id="3.30.70.2520">
    <property type="match status" value="1"/>
</dbReference>
<gene>
    <name evidence="4" type="ORF">niasHT_006264</name>
</gene>
<evidence type="ECO:0000256" key="2">
    <source>
        <dbReference type="SAM" id="SignalP"/>
    </source>
</evidence>
<dbReference type="PIRSF" id="PIRSF000136">
    <property type="entry name" value="LGO_GLO"/>
    <property type="match status" value="1"/>
</dbReference>
<dbReference type="GO" id="GO:0016491">
    <property type="term" value="F:oxidoreductase activity"/>
    <property type="evidence" value="ECO:0007669"/>
    <property type="project" value="UniProtKB-KW"/>
</dbReference>
<dbReference type="Pfam" id="PF04030">
    <property type="entry name" value="ALO"/>
    <property type="match status" value="1"/>
</dbReference>
<sequence>MKFLCHFICIVETQQLLFFLLLLVADIVHGKGQKGDKSVAKCDEQNNKEAIRLHNWGDNFKFCTQNIEYPRTTAEVQQIVRRAQKLRVFGSRHSYSKIADSCGTLLSTLGMNSIIAFNGSRPTVTVQPGITYTDLAPILYAKNFALPTLAGIAEITIGGATQTGAHGSGLSNSNLATQVRSMRVVLANGTEAYFGPESVELRAVACGLGAFGVITEVELNLVPTFDTISYDFVSLPTDSLYAHFDEMHRMGNNVLMVTTFANISVWDRVTITVVANSSQHQRIANISNLFGASLSLAPNPPLESEANIVQPWYYGLLHFRLGLSGSDGIRLETEYFVPYKNGVPAIKALFDLFPQIRHIVSALVIRTVKGDDLWLSMNNGNGPMVAIHFTWSDNRPSKAKHAVSQIEKVLTKFGARPHWGKYYTMKPSQFLKSSIYPHLNDFKKLAENLDPTHKFRNRFINENIFESEQIDD</sequence>
<keyword evidence="1" id="KW-0560">Oxidoreductase</keyword>
<dbReference type="PROSITE" id="PS51387">
    <property type="entry name" value="FAD_PCMH"/>
    <property type="match status" value="1"/>
</dbReference>
<dbReference type="InterPro" id="IPR007173">
    <property type="entry name" value="ALO_C"/>
</dbReference>
<dbReference type="InterPro" id="IPR006094">
    <property type="entry name" value="Oxid_FAD_bind_N"/>
</dbReference>
<keyword evidence="5" id="KW-1185">Reference proteome</keyword>
<evidence type="ECO:0000313" key="5">
    <source>
        <dbReference type="Proteomes" id="UP001620626"/>
    </source>
</evidence>
<organism evidence="4 5">
    <name type="scientific">Heterodera trifolii</name>
    <dbReference type="NCBI Taxonomy" id="157864"/>
    <lineage>
        <taxon>Eukaryota</taxon>
        <taxon>Metazoa</taxon>
        <taxon>Ecdysozoa</taxon>
        <taxon>Nematoda</taxon>
        <taxon>Chromadorea</taxon>
        <taxon>Rhabditida</taxon>
        <taxon>Tylenchina</taxon>
        <taxon>Tylenchomorpha</taxon>
        <taxon>Tylenchoidea</taxon>
        <taxon>Heteroderidae</taxon>
        <taxon>Heteroderinae</taxon>
        <taxon>Heterodera</taxon>
    </lineage>
</organism>
<comment type="caution">
    <text evidence="4">The sequence shown here is derived from an EMBL/GenBank/DDBJ whole genome shotgun (WGS) entry which is preliminary data.</text>
</comment>
<dbReference type="Gene3D" id="3.30.70.2530">
    <property type="match status" value="1"/>
</dbReference>